<dbReference type="InterPro" id="IPR021858">
    <property type="entry name" value="Fun_TF"/>
</dbReference>
<feature type="compositionally biased region" description="Polar residues" evidence="4">
    <location>
        <begin position="570"/>
        <end position="583"/>
    </location>
</feature>
<dbReference type="GO" id="GO:0000976">
    <property type="term" value="F:transcription cis-regulatory region binding"/>
    <property type="evidence" value="ECO:0007669"/>
    <property type="project" value="TreeGrafter"/>
</dbReference>
<dbReference type="Pfam" id="PF11951">
    <property type="entry name" value="Fungal_trans_2"/>
    <property type="match status" value="1"/>
</dbReference>
<dbReference type="GeneID" id="34517901"/>
<dbReference type="PROSITE" id="PS00463">
    <property type="entry name" value="ZN2_CY6_FUNGAL_1"/>
    <property type="match status" value="1"/>
</dbReference>
<reference evidence="6" key="2">
    <citation type="submission" date="2014-02" db="EMBL/GenBank/DDBJ databases">
        <title>Complete DNA sequence of /Kuraishia capsulata/ illustrates novel genomic features among budding yeasts (/Saccharomycotina/).</title>
        <authorList>
            <person name="Morales L."/>
            <person name="Noel B."/>
            <person name="Porcel B."/>
            <person name="Marcet-Houben M."/>
            <person name="Hullo M-F."/>
            <person name="Sacerdot C."/>
            <person name="Tekaia F."/>
            <person name="Leh-Louis V."/>
            <person name="Despons L."/>
            <person name="Khanna V."/>
            <person name="Aury J-M."/>
            <person name="Barbe V."/>
            <person name="Couloux A."/>
            <person name="Labadie K."/>
            <person name="Pelletier E."/>
            <person name="Souciet J-L."/>
            <person name="Boekhout T."/>
            <person name="Gabaldon T."/>
            <person name="Wincker P."/>
            <person name="Dujon B."/>
        </authorList>
    </citation>
    <scope>NUCLEOTIDE SEQUENCE</scope>
    <source>
        <strain evidence="6">CBS 1993</strain>
    </source>
</reference>
<feature type="compositionally biased region" description="Polar residues" evidence="4">
    <location>
        <begin position="17"/>
        <end position="31"/>
    </location>
</feature>
<organism evidence="6 7">
    <name type="scientific">Kuraishia capsulata CBS 1993</name>
    <dbReference type="NCBI Taxonomy" id="1382522"/>
    <lineage>
        <taxon>Eukaryota</taxon>
        <taxon>Fungi</taxon>
        <taxon>Dikarya</taxon>
        <taxon>Ascomycota</taxon>
        <taxon>Saccharomycotina</taxon>
        <taxon>Pichiomycetes</taxon>
        <taxon>Pichiales</taxon>
        <taxon>Pichiaceae</taxon>
        <taxon>Kuraishia</taxon>
    </lineage>
</organism>
<feature type="region of interest" description="Disordered" evidence="4">
    <location>
        <begin position="111"/>
        <end position="146"/>
    </location>
</feature>
<reference evidence="6" key="1">
    <citation type="submission" date="2013-12" db="EMBL/GenBank/DDBJ databases">
        <authorList>
            <person name="Genoscope - CEA"/>
        </authorList>
    </citation>
    <scope>NUCLEOTIDE SEQUENCE</scope>
    <source>
        <strain evidence="6">CBS 1993</strain>
    </source>
</reference>
<keyword evidence="7" id="KW-1185">Reference proteome</keyword>
<protein>
    <recommendedName>
        <fullName evidence="5">Zn(2)-C6 fungal-type domain-containing protein</fullName>
    </recommendedName>
</protein>
<dbReference type="PROSITE" id="PS50048">
    <property type="entry name" value="ZN2_CY6_FUNGAL_2"/>
    <property type="match status" value="1"/>
</dbReference>
<dbReference type="Gene3D" id="4.10.240.10">
    <property type="entry name" value="Zn(2)-C6 fungal-type DNA-binding domain"/>
    <property type="match status" value="1"/>
</dbReference>
<dbReference type="Pfam" id="PF00172">
    <property type="entry name" value="Zn_clus"/>
    <property type="match status" value="1"/>
</dbReference>
<dbReference type="STRING" id="1382522.W6MFU6"/>
<dbReference type="OrthoDB" id="5419315at2759"/>
<dbReference type="AlphaFoldDB" id="W6MFU6"/>
<dbReference type="SUPFAM" id="SSF57701">
    <property type="entry name" value="Zn2/Cys6 DNA-binding domain"/>
    <property type="match status" value="1"/>
</dbReference>
<dbReference type="RefSeq" id="XP_022456513.1">
    <property type="nucleotide sequence ID" value="XM_022605001.1"/>
</dbReference>
<name>W6MFU6_9ASCO</name>
<evidence type="ECO:0000256" key="3">
    <source>
        <dbReference type="SAM" id="Coils"/>
    </source>
</evidence>
<proteinExistence type="predicted"/>
<dbReference type="GO" id="GO:0045944">
    <property type="term" value="P:positive regulation of transcription by RNA polymerase II"/>
    <property type="evidence" value="ECO:0007669"/>
    <property type="project" value="TreeGrafter"/>
</dbReference>
<dbReference type="Proteomes" id="UP000019384">
    <property type="component" value="Unassembled WGS sequence"/>
</dbReference>
<keyword evidence="2" id="KW-0539">Nucleus</keyword>
<gene>
    <name evidence="6" type="ORF">KUCA_T00000459001</name>
</gene>
<accession>W6MFU6</accession>
<dbReference type="EMBL" id="HG793125">
    <property type="protein sequence ID" value="CDK24496.1"/>
    <property type="molecule type" value="Genomic_DNA"/>
</dbReference>
<dbReference type="InterPro" id="IPR001138">
    <property type="entry name" value="Zn2Cys6_DnaBD"/>
</dbReference>
<feature type="region of interest" description="Disordered" evidence="4">
    <location>
        <begin position="1"/>
        <end position="31"/>
    </location>
</feature>
<dbReference type="CDD" id="cd00067">
    <property type="entry name" value="GAL4"/>
    <property type="match status" value="1"/>
</dbReference>
<dbReference type="InterPro" id="IPR036864">
    <property type="entry name" value="Zn2-C6_fun-type_DNA-bd_sf"/>
</dbReference>
<dbReference type="GO" id="GO:0008270">
    <property type="term" value="F:zinc ion binding"/>
    <property type="evidence" value="ECO:0007669"/>
    <property type="project" value="InterPro"/>
</dbReference>
<keyword evidence="3" id="KW-0175">Coiled coil</keyword>
<evidence type="ECO:0000259" key="5">
    <source>
        <dbReference type="PROSITE" id="PS50048"/>
    </source>
</evidence>
<feature type="region of interest" description="Disordered" evidence="4">
    <location>
        <begin position="570"/>
        <end position="592"/>
    </location>
</feature>
<feature type="domain" description="Zn(2)-C6 fungal-type" evidence="5">
    <location>
        <begin position="60"/>
        <end position="90"/>
    </location>
</feature>
<dbReference type="PANTHER" id="PTHR37534:SF7">
    <property type="entry name" value="TRANSCRIPTIONAL ACTIVATOR PROTEIN UGA3"/>
    <property type="match status" value="1"/>
</dbReference>
<dbReference type="HOGENOM" id="CLU_015493_1_1_1"/>
<dbReference type="SMART" id="SM00066">
    <property type="entry name" value="GAL4"/>
    <property type="match status" value="1"/>
</dbReference>
<evidence type="ECO:0000256" key="2">
    <source>
        <dbReference type="ARBA" id="ARBA00023242"/>
    </source>
</evidence>
<comment type="subcellular location">
    <subcellularLocation>
        <location evidence="1">Nucleus</location>
    </subcellularLocation>
</comment>
<sequence>MLLTFNSCDKDGKESTTPDTPLSTDLSHLSSSGTPTAFPVFRQHEAGLKKSAVLKKRSKGCITCKVRKKGCDQMRPVCGSCARLNRVCKYREDGMTEEDVRRTKEKLRLLEEDAKKSKRRKPNASPSARENPVKSEQKPKKVQQIDAISQESRVVFNPLSPSFINYFSRDDTPTSFNLMDTPSGASSLSHLPINHYGENFNSREYNNTDPSGSTHAPKSQIHMDGVKTIASPSQDYLSLEESLTPDFSIFREMAPEFAKAFQNALIYEPVLSHQNSPQIEEVSEVPVHDIYPTNPEPKIYHAPSMVQSTTLSTLGPLGRRLFAYYRDHLAVQISTVPNEENLFLTSFLPMAHCDFGVLYGILGWSAFRIGGESMEKKGTFFISKALDYMRASPILVDDEKDPNYLADVKQTIDLNEEEEQELANESNEKRALELSKTAEKFALRDRIDMRFASYLIMIGAEVCRGDVTNWFKYLEYGAKLIKHSGGVYEYGRESRDRHFLVSSYAYHDMQSSSVNERSLHFSIEDYDSVWDFFDFGIDALHGLSKPLYGLIAKINELSMKSRIMMKKVTSSIQKKSQSPTATSPLDDKSSSSSVDFYANQLSQFDEAEQALFQTRYEVLKWVHDKSRELDKSLEEAKPNLNNIMGLSSKELELQLTLFEIFQLTAKIHLNQSVNKVNQSCLEIQYLNTQLIERLDVVLGTPVECCLCFPLFIAGMNCITERDRDLMRSRFENLKRRYSWKNVDRAEIIMLKFWELNPTGERFVDWYGIVKDLGWDLSFA</sequence>
<dbReference type="PANTHER" id="PTHR37534">
    <property type="entry name" value="TRANSCRIPTIONAL ACTIVATOR PROTEIN UGA3"/>
    <property type="match status" value="1"/>
</dbReference>
<feature type="coiled-coil region" evidence="3">
    <location>
        <begin position="405"/>
        <end position="435"/>
    </location>
</feature>
<dbReference type="GO" id="GO:0005634">
    <property type="term" value="C:nucleus"/>
    <property type="evidence" value="ECO:0007669"/>
    <property type="project" value="UniProtKB-SubCell"/>
</dbReference>
<evidence type="ECO:0000256" key="4">
    <source>
        <dbReference type="SAM" id="MobiDB-lite"/>
    </source>
</evidence>
<evidence type="ECO:0000313" key="6">
    <source>
        <dbReference type="EMBL" id="CDK24496.1"/>
    </source>
</evidence>
<evidence type="ECO:0000313" key="7">
    <source>
        <dbReference type="Proteomes" id="UP000019384"/>
    </source>
</evidence>
<evidence type="ECO:0000256" key="1">
    <source>
        <dbReference type="ARBA" id="ARBA00004123"/>
    </source>
</evidence>
<dbReference type="GO" id="GO:0000981">
    <property type="term" value="F:DNA-binding transcription factor activity, RNA polymerase II-specific"/>
    <property type="evidence" value="ECO:0007669"/>
    <property type="project" value="InterPro"/>
</dbReference>